<organism evidence="3 4">
    <name type="scientific">Haloprofundus marisrubri</name>
    <dbReference type="NCBI Taxonomy" id="1514971"/>
    <lineage>
        <taxon>Archaea</taxon>
        <taxon>Methanobacteriati</taxon>
        <taxon>Methanobacteriota</taxon>
        <taxon>Stenosarchaea group</taxon>
        <taxon>Halobacteria</taxon>
        <taxon>Halobacteriales</taxon>
        <taxon>Haloferacaceae</taxon>
        <taxon>Haloprofundus</taxon>
    </lineage>
</organism>
<evidence type="ECO:0000313" key="3">
    <source>
        <dbReference type="EMBL" id="KTG09575.1"/>
    </source>
</evidence>
<gene>
    <name evidence="3" type="ORF">AUR64_16650</name>
</gene>
<keyword evidence="4" id="KW-1185">Reference proteome</keyword>
<protein>
    <recommendedName>
        <fullName evidence="5">Glycosyltransferase subfamily 4-like N-terminal domain-containing protein</fullName>
    </recommendedName>
</protein>
<dbReference type="Pfam" id="PF13579">
    <property type="entry name" value="Glyco_trans_4_4"/>
    <property type="match status" value="1"/>
</dbReference>
<feature type="domain" description="Glycosyl transferase family 1" evidence="1">
    <location>
        <begin position="219"/>
        <end position="385"/>
    </location>
</feature>
<dbReference type="GO" id="GO:0016757">
    <property type="term" value="F:glycosyltransferase activity"/>
    <property type="evidence" value="ECO:0007669"/>
    <property type="project" value="InterPro"/>
</dbReference>
<proteinExistence type="predicted"/>
<sequence>MLLADTYPDDIRVRKEAEALLAGGHRVTLLCSGRDGQPARETVAGIDIVRVGSDGGPVSTLVRAGDVACNLLTVIRPRWVRTLDELLDESDVDALHVHDLPLVRTAFVARRRHGVRVVADLHENFPEAVRQWRRPYSTVDTLKRPGLLVGRLCRPIRRLKRLEKRCVTRADHVVTVVEEAREHYLVDCGAIAKHVTVVGNTVERAAFADAEADSKIVADLPDDAFVVTYVGGFGAHRGLDATVEAVAAMDESTNVHLLLVGSGGGPYEERLRALARKYGVDDRVTFTGWVDFERVPGVVAASDVCLVPHASTPHTETTVPHKLFQYMATGTPVVTSDVAPLARIVSKTDAGRTFAAGDGASLGVVLSELARNPEACRRLGENGRRAVETTYNWERDGERLCRMYERLCE</sequence>
<dbReference type="AlphaFoldDB" id="A0A0W1R938"/>
<evidence type="ECO:0008006" key="5">
    <source>
        <dbReference type="Google" id="ProtNLM"/>
    </source>
</evidence>
<dbReference type="PANTHER" id="PTHR12526">
    <property type="entry name" value="GLYCOSYLTRANSFERASE"/>
    <property type="match status" value="1"/>
</dbReference>
<evidence type="ECO:0000313" key="4">
    <source>
        <dbReference type="Proteomes" id="UP000054387"/>
    </source>
</evidence>
<comment type="caution">
    <text evidence="3">The sequence shown here is derived from an EMBL/GenBank/DDBJ whole genome shotgun (WGS) entry which is preliminary data.</text>
</comment>
<dbReference type="STRING" id="1514971.AUR64_16650"/>
<dbReference type="InterPro" id="IPR001296">
    <property type="entry name" value="Glyco_trans_1"/>
</dbReference>
<dbReference type="CDD" id="cd03794">
    <property type="entry name" value="GT4_WbuB-like"/>
    <property type="match status" value="1"/>
</dbReference>
<dbReference type="InterPro" id="IPR028098">
    <property type="entry name" value="Glyco_trans_4-like_N"/>
</dbReference>
<dbReference type="EMBL" id="LOPU01000029">
    <property type="protein sequence ID" value="KTG09575.1"/>
    <property type="molecule type" value="Genomic_DNA"/>
</dbReference>
<evidence type="ECO:0000259" key="1">
    <source>
        <dbReference type="Pfam" id="PF00534"/>
    </source>
</evidence>
<name>A0A0W1R938_9EURY</name>
<dbReference type="Proteomes" id="UP000054387">
    <property type="component" value="Unassembled WGS sequence"/>
</dbReference>
<dbReference type="PANTHER" id="PTHR12526:SF600">
    <property type="entry name" value="GLYCOSYL TRANSFERASE GROUP 1"/>
    <property type="match status" value="1"/>
</dbReference>
<accession>A0A0W1R938</accession>
<dbReference type="Gene3D" id="3.40.50.2000">
    <property type="entry name" value="Glycogen Phosphorylase B"/>
    <property type="match status" value="2"/>
</dbReference>
<reference evidence="3 4" key="1">
    <citation type="submission" date="2015-12" db="EMBL/GenBank/DDBJ databases">
        <title>Haloprofundus marisrubri gen. nov., sp. nov., an extremely halophilic archaeon isolated from the Discovery deep brine-seawater interface in the Red Sea.</title>
        <authorList>
            <person name="Zhang G."/>
            <person name="Stingl U."/>
            <person name="Rashid M."/>
        </authorList>
    </citation>
    <scope>NUCLEOTIDE SEQUENCE [LARGE SCALE GENOMIC DNA]</scope>
    <source>
        <strain evidence="3 4">SB9</strain>
    </source>
</reference>
<dbReference type="Pfam" id="PF00534">
    <property type="entry name" value="Glycos_transf_1"/>
    <property type="match status" value="1"/>
</dbReference>
<evidence type="ECO:0000259" key="2">
    <source>
        <dbReference type="Pfam" id="PF13579"/>
    </source>
</evidence>
<feature type="domain" description="Glycosyltransferase subfamily 4-like N-terminal" evidence="2">
    <location>
        <begin position="12"/>
        <end position="200"/>
    </location>
</feature>
<dbReference type="SUPFAM" id="SSF53756">
    <property type="entry name" value="UDP-Glycosyltransferase/glycogen phosphorylase"/>
    <property type="match status" value="1"/>
</dbReference>